<evidence type="ECO:0000313" key="3">
    <source>
        <dbReference type="EMBL" id="KAG0447967.1"/>
    </source>
</evidence>
<dbReference type="AlphaFoldDB" id="A0A835P946"/>
<accession>A0A835P946</accession>
<organism evidence="2 5">
    <name type="scientific">Vanilla planifolia</name>
    <name type="common">Vanilla</name>
    <dbReference type="NCBI Taxonomy" id="51239"/>
    <lineage>
        <taxon>Eukaryota</taxon>
        <taxon>Viridiplantae</taxon>
        <taxon>Streptophyta</taxon>
        <taxon>Embryophyta</taxon>
        <taxon>Tracheophyta</taxon>
        <taxon>Spermatophyta</taxon>
        <taxon>Magnoliopsida</taxon>
        <taxon>Liliopsida</taxon>
        <taxon>Asparagales</taxon>
        <taxon>Orchidaceae</taxon>
        <taxon>Vanilloideae</taxon>
        <taxon>Vanilleae</taxon>
        <taxon>Vanilla</taxon>
    </lineage>
</organism>
<evidence type="ECO:0000313" key="2">
    <source>
        <dbReference type="EMBL" id="KAG0447884.1"/>
    </source>
</evidence>
<feature type="region of interest" description="Disordered" evidence="1">
    <location>
        <begin position="63"/>
        <end position="82"/>
    </location>
</feature>
<keyword evidence="4" id="KW-1185">Reference proteome</keyword>
<dbReference type="EMBL" id="JADCNM010000398">
    <property type="protein sequence ID" value="KAG0447884.1"/>
    <property type="molecule type" value="Genomic_DNA"/>
</dbReference>
<dbReference type="Proteomes" id="UP000639772">
    <property type="component" value="Unassembled WGS sequence"/>
</dbReference>
<evidence type="ECO:0000313" key="5">
    <source>
        <dbReference type="Proteomes" id="UP000639772"/>
    </source>
</evidence>
<protein>
    <submittedName>
        <fullName evidence="2">Uncharacterized protein</fullName>
    </submittedName>
</protein>
<dbReference type="PANTHER" id="PTHR34286:SF1">
    <property type="entry name" value="TRANSMEMBRANE PROTEIN"/>
    <property type="match status" value="1"/>
</dbReference>
<feature type="compositionally biased region" description="Basic and acidic residues" evidence="1">
    <location>
        <begin position="63"/>
        <end position="74"/>
    </location>
</feature>
<proteinExistence type="predicted"/>
<dbReference type="PANTHER" id="PTHR34286">
    <property type="entry name" value="TRANSMEMBRANE PROTEIN"/>
    <property type="match status" value="1"/>
</dbReference>
<dbReference type="OrthoDB" id="2100988at2759"/>
<feature type="region of interest" description="Disordered" evidence="1">
    <location>
        <begin position="1"/>
        <end position="31"/>
    </location>
</feature>
<dbReference type="Proteomes" id="UP000636800">
    <property type="component" value="Unassembled WGS sequence"/>
</dbReference>
<dbReference type="EMBL" id="JADCNL010000397">
    <property type="protein sequence ID" value="KAG0447967.1"/>
    <property type="molecule type" value="Genomic_DNA"/>
</dbReference>
<gene>
    <name evidence="3" type="ORF">HPP92_028083</name>
    <name evidence="2" type="ORF">HPP92_028106</name>
</gene>
<evidence type="ECO:0000256" key="1">
    <source>
        <dbReference type="SAM" id="MobiDB-lite"/>
    </source>
</evidence>
<evidence type="ECO:0000313" key="4">
    <source>
        <dbReference type="Proteomes" id="UP000636800"/>
    </source>
</evidence>
<name>A0A835P946_VANPL</name>
<comment type="caution">
    <text evidence="2">The sequence shown here is derived from an EMBL/GenBank/DDBJ whole genome shotgun (WGS) entry which is preliminary data.</text>
</comment>
<sequence length="184" mass="20586">MAAEVKPVGPSMECISNPMVPRSPPIENPSDNLRISVHCRSIGDNIERSENLRSLGESFVGSNRREMGGGEHQGHGHGGVHGPEDFRQKVWTMTGGPYCRPKHWRRNTAIALFGIFLVCIPIAKKSAELEVRHTIAHIHSSSHMNSLHPDFWIQHLICVYIRVGDFYSGYNEITIPARPSRVTD</sequence>
<reference evidence="4 5" key="1">
    <citation type="journal article" date="2020" name="Nat. Food">
        <title>A phased Vanilla planifolia genome enables genetic improvement of flavour and production.</title>
        <authorList>
            <person name="Hasing T."/>
            <person name="Tang H."/>
            <person name="Brym M."/>
            <person name="Khazi F."/>
            <person name="Huang T."/>
            <person name="Chambers A.H."/>
        </authorList>
    </citation>
    <scope>NUCLEOTIDE SEQUENCE [LARGE SCALE GENOMIC DNA]</scope>
    <source>
        <tissue evidence="2">Leaf</tissue>
    </source>
</reference>